<keyword evidence="6 8" id="KW-0472">Membrane</keyword>
<evidence type="ECO:0000313" key="10">
    <source>
        <dbReference type="EMBL" id="TLS53248.1"/>
    </source>
</evidence>
<dbReference type="Pfam" id="PF00672">
    <property type="entry name" value="HAMP"/>
    <property type="match status" value="1"/>
</dbReference>
<keyword evidence="3" id="KW-0597">Phosphoprotein</keyword>
<comment type="subcellular location">
    <subcellularLocation>
        <location evidence="1">Cell membrane</location>
        <topology evidence="1">Multi-pass membrane protein</topology>
    </subcellularLocation>
</comment>
<dbReference type="EMBL" id="VCIW01000003">
    <property type="protein sequence ID" value="TLS53248.1"/>
    <property type="molecule type" value="Genomic_DNA"/>
</dbReference>
<evidence type="ECO:0000256" key="5">
    <source>
        <dbReference type="ARBA" id="ARBA00022777"/>
    </source>
</evidence>
<feature type="coiled-coil region" evidence="7">
    <location>
        <begin position="345"/>
        <end position="372"/>
    </location>
</feature>
<dbReference type="Pfam" id="PF02518">
    <property type="entry name" value="HATPase_c"/>
    <property type="match status" value="1"/>
</dbReference>
<dbReference type="Pfam" id="PF06580">
    <property type="entry name" value="His_kinase"/>
    <property type="match status" value="1"/>
</dbReference>
<evidence type="ECO:0000256" key="1">
    <source>
        <dbReference type="ARBA" id="ARBA00004651"/>
    </source>
</evidence>
<dbReference type="SMART" id="SM00304">
    <property type="entry name" value="HAMP"/>
    <property type="match status" value="1"/>
</dbReference>
<dbReference type="GO" id="GO:0000155">
    <property type="term" value="F:phosphorelay sensor kinase activity"/>
    <property type="evidence" value="ECO:0007669"/>
    <property type="project" value="InterPro"/>
</dbReference>
<sequence length="583" mass="65739">MEWTRLKSHWKLIVLLMIPSAAFALMLVQASKNQAIDYLEQSKRSAMREMAEQAALFVRDHMDRAADLMLDVEGTVLQDNTDKEGLPAYMETVAKVRADLIRGIVFIGDDGGMIGYPESYWPSFAAKELSVIESQPLDRYPPIDWSPPFYSNMGKFGLFSTVAMVSKRVYDSDMNPIGRLSMAVDTTGFLNKTIAFVDNYDVQVLLYDQNDNLIDSFMTLGSNPLRPMRQSNEAIRSLPGAQRYFQENGFYYASADIPAHPRWKIVVVSDLEAVERTFRPVTTLSVVVLSVGIVGFMCIYGIVSWWFTRPIRQLAVGMRRIAKGDLHYRMKLERADEFGELAEQYNAMTATIRELIANLKATEERKRRTEMRALLSQMNPHMLYNTINLIDDVIDHGGKEELHRLLEALGELLRYGLDQRRGNVRTLREEIENVEFYWFIVNQRYGQRFTLTVDDSVRRHAPASALKLMLQPLVENALFHGLLPSPNANGVVTVSAERQGDSLVIAVRDNGVGMTPEAAAALEARIAAPEEGEADGIGVRNVHQRLAHTFGAAYGLRIDSGGPGEGTTVRIHIPYRAIEEERR</sequence>
<evidence type="ECO:0000313" key="11">
    <source>
        <dbReference type="Proteomes" id="UP000309676"/>
    </source>
</evidence>
<dbReference type="InterPro" id="IPR003660">
    <property type="entry name" value="HAMP_dom"/>
</dbReference>
<evidence type="ECO:0000256" key="2">
    <source>
        <dbReference type="ARBA" id="ARBA00022475"/>
    </source>
</evidence>
<dbReference type="InterPro" id="IPR003594">
    <property type="entry name" value="HATPase_dom"/>
</dbReference>
<proteinExistence type="predicted"/>
<protein>
    <submittedName>
        <fullName evidence="10">HAMP domain-containing protein</fullName>
    </submittedName>
</protein>
<keyword evidence="8" id="KW-1133">Transmembrane helix</keyword>
<reference evidence="10 11" key="1">
    <citation type="submission" date="2019-05" db="EMBL/GenBank/DDBJ databases">
        <authorList>
            <person name="Narsing Rao M.P."/>
            <person name="Li W.J."/>
        </authorList>
    </citation>
    <scope>NUCLEOTIDE SEQUENCE [LARGE SCALE GENOMIC DNA]</scope>
    <source>
        <strain evidence="10 11">SYSU_K30003</strain>
    </source>
</reference>
<dbReference type="InterPro" id="IPR036890">
    <property type="entry name" value="HATPase_C_sf"/>
</dbReference>
<keyword evidence="2" id="KW-1003">Cell membrane</keyword>
<keyword evidence="7" id="KW-0175">Coiled coil</keyword>
<evidence type="ECO:0000256" key="7">
    <source>
        <dbReference type="SAM" id="Coils"/>
    </source>
</evidence>
<dbReference type="GO" id="GO:0005886">
    <property type="term" value="C:plasma membrane"/>
    <property type="evidence" value="ECO:0007669"/>
    <property type="project" value="UniProtKB-SubCell"/>
</dbReference>
<dbReference type="SUPFAM" id="SSF158472">
    <property type="entry name" value="HAMP domain-like"/>
    <property type="match status" value="1"/>
</dbReference>
<organism evidence="10 11">
    <name type="scientific">Paenibacillus antri</name>
    <dbReference type="NCBI Taxonomy" id="2582848"/>
    <lineage>
        <taxon>Bacteria</taxon>
        <taxon>Bacillati</taxon>
        <taxon>Bacillota</taxon>
        <taxon>Bacilli</taxon>
        <taxon>Bacillales</taxon>
        <taxon>Paenibacillaceae</taxon>
        <taxon>Paenibacillus</taxon>
    </lineage>
</organism>
<dbReference type="Gene3D" id="6.10.340.10">
    <property type="match status" value="1"/>
</dbReference>
<dbReference type="AlphaFoldDB" id="A0A5R9GIL9"/>
<dbReference type="SUPFAM" id="SSF55874">
    <property type="entry name" value="ATPase domain of HSP90 chaperone/DNA topoisomerase II/histidine kinase"/>
    <property type="match status" value="1"/>
</dbReference>
<dbReference type="InterPro" id="IPR050640">
    <property type="entry name" value="Bact_2-comp_sensor_kinase"/>
</dbReference>
<evidence type="ECO:0000256" key="8">
    <source>
        <dbReference type="SAM" id="Phobius"/>
    </source>
</evidence>
<evidence type="ECO:0000256" key="6">
    <source>
        <dbReference type="ARBA" id="ARBA00023136"/>
    </source>
</evidence>
<accession>A0A5R9GIL9</accession>
<dbReference type="CDD" id="cd06225">
    <property type="entry name" value="HAMP"/>
    <property type="match status" value="1"/>
</dbReference>
<evidence type="ECO:0000256" key="3">
    <source>
        <dbReference type="ARBA" id="ARBA00022553"/>
    </source>
</evidence>
<comment type="caution">
    <text evidence="10">The sequence shown here is derived from an EMBL/GenBank/DDBJ whole genome shotgun (WGS) entry which is preliminary data.</text>
</comment>
<dbReference type="Proteomes" id="UP000309676">
    <property type="component" value="Unassembled WGS sequence"/>
</dbReference>
<dbReference type="PANTHER" id="PTHR34220:SF7">
    <property type="entry name" value="SENSOR HISTIDINE KINASE YPDA"/>
    <property type="match status" value="1"/>
</dbReference>
<keyword evidence="4" id="KW-0808">Transferase</keyword>
<name>A0A5R9GIL9_9BACL</name>
<dbReference type="SMART" id="SM00387">
    <property type="entry name" value="HATPase_c"/>
    <property type="match status" value="1"/>
</dbReference>
<dbReference type="PROSITE" id="PS50885">
    <property type="entry name" value="HAMP"/>
    <property type="match status" value="1"/>
</dbReference>
<feature type="transmembrane region" description="Helical" evidence="8">
    <location>
        <begin position="284"/>
        <end position="308"/>
    </location>
</feature>
<keyword evidence="5" id="KW-0418">Kinase</keyword>
<dbReference type="PANTHER" id="PTHR34220">
    <property type="entry name" value="SENSOR HISTIDINE KINASE YPDA"/>
    <property type="match status" value="1"/>
</dbReference>
<gene>
    <name evidence="10" type="ORF">FE782_07755</name>
</gene>
<evidence type="ECO:0000256" key="4">
    <source>
        <dbReference type="ARBA" id="ARBA00022679"/>
    </source>
</evidence>
<dbReference type="RefSeq" id="WP_138193489.1">
    <property type="nucleotide sequence ID" value="NZ_VCIW01000003.1"/>
</dbReference>
<evidence type="ECO:0000259" key="9">
    <source>
        <dbReference type="PROSITE" id="PS50885"/>
    </source>
</evidence>
<dbReference type="OrthoDB" id="2494122at2"/>
<dbReference type="InterPro" id="IPR010559">
    <property type="entry name" value="Sig_transdc_His_kin_internal"/>
</dbReference>
<keyword evidence="11" id="KW-1185">Reference proteome</keyword>
<feature type="domain" description="HAMP" evidence="9">
    <location>
        <begin position="305"/>
        <end position="357"/>
    </location>
</feature>
<dbReference type="Gene3D" id="3.30.565.10">
    <property type="entry name" value="Histidine kinase-like ATPase, C-terminal domain"/>
    <property type="match status" value="1"/>
</dbReference>
<keyword evidence="8" id="KW-0812">Transmembrane</keyword>